<dbReference type="AlphaFoldDB" id="A0AAV3RLA8"/>
<dbReference type="PANTHER" id="PTHR46033">
    <property type="entry name" value="PROTEIN MAIN-LIKE 2"/>
    <property type="match status" value="1"/>
</dbReference>
<reference evidence="3 4" key="1">
    <citation type="submission" date="2024-01" db="EMBL/GenBank/DDBJ databases">
        <title>The complete chloroplast genome sequence of Lithospermum erythrorhizon: insights into the phylogenetic relationship among Boraginaceae species and the maternal lineages of purple gromwells.</title>
        <authorList>
            <person name="Okada T."/>
            <person name="Watanabe K."/>
        </authorList>
    </citation>
    <scope>NUCLEOTIDE SEQUENCE [LARGE SCALE GENOMIC DNA]</scope>
</reference>
<dbReference type="InterPro" id="IPR019557">
    <property type="entry name" value="AminoTfrase-like_pln_mobile"/>
</dbReference>
<dbReference type="GO" id="GO:0010073">
    <property type="term" value="P:meristem maintenance"/>
    <property type="evidence" value="ECO:0007669"/>
    <property type="project" value="InterPro"/>
</dbReference>
<feature type="region of interest" description="Disordered" evidence="1">
    <location>
        <begin position="640"/>
        <end position="659"/>
    </location>
</feature>
<proteinExistence type="predicted"/>
<accession>A0AAV3RLA8</accession>
<gene>
    <name evidence="3" type="ORF">LIER_30034</name>
</gene>
<feature type="domain" description="Aminotransferase-like plant mobile" evidence="2">
    <location>
        <begin position="92"/>
        <end position="449"/>
    </location>
</feature>
<name>A0AAV3RLA8_LITER</name>
<evidence type="ECO:0000313" key="4">
    <source>
        <dbReference type="Proteomes" id="UP001454036"/>
    </source>
</evidence>
<dbReference type="Proteomes" id="UP001454036">
    <property type="component" value="Unassembled WGS sequence"/>
</dbReference>
<comment type="caution">
    <text evidence="3">The sequence shown here is derived from an EMBL/GenBank/DDBJ whole genome shotgun (WGS) entry which is preliminary data.</text>
</comment>
<dbReference type="InterPro" id="IPR044824">
    <property type="entry name" value="MAIN-like"/>
</dbReference>
<dbReference type="PANTHER" id="PTHR46033:SF80">
    <property type="entry name" value="PROTEIN MAIN-LIKE 2-LIKE"/>
    <property type="match status" value="1"/>
</dbReference>
<protein>
    <recommendedName>
        <fullName evidence="2">Aminotransferase-like plant mobile domain-containing protein</fullName>
    </recommendedName>
</protein>
<keyword evidence="4" id="KW-1185">Reference proteome</keyword>
<evidence type="ECO:0000256" key="1">
    <source>
        <dbReference type="SAM" id="MobiDB-lite"/>
    </source>
</evidence>
<organism evidence="3 4">
    <name type="scientific">Lithospermum erythrorhizon</name>
    <name type="common">Purple gromwell</name>
    <name type="synonym">Lithospermum officinale var. erythrorhizon</name>
    <dbReference type="NCBI Taxonomy" id="34254"/>
    <lineage>
        <taxon>Eukaryota</taxon>
        <taxon>Viridiplantae</taxon>
        <taxon>Streptophyta</taxon>
        <taxon>Embryophyta</taxon>
        <taxon>Tracheophyta</taxon>
        <taxon>Spermatophyta</taxon>
        <taxon>Magnoliopsida</taxon>
        <taxon>eudicotyledons</taxon>
        <taxon>Gunneridae</taxon>
        <taxon>Pentapetalae</taxon>
        <taxon>asterids</taxon>
        <taxon>lamiids</taxon>
        <taxon>Boraginales</taxon>
        <taxon>Boraginaceae</taxon>
        <taxon>Boraginoideae</taxon>
        <taxon>Lithospermeae</taxon>
        <taxon>Lithospermum</taxon>
    </lineage>
</organism>
<evidence type="ECO:0000259" key="2">
    <source>
        <dbReference type="Pfam" id="PF10536"/>
    </source>
</evidence>
<evidence type="ECO:0000313" key="3">
    <source>
        <dbReference type="EMBL" id="GAA0179904.1"/>
    </source>
</evidence>
<dbReference type="EMBL" id="BAABME010010567">
    <property type="protein sequence ID" value="GAA0179904.1"/>
    <property type="molecule type" value="Genomic_DNA"/>
</dbReference>
<dbReference type="Pfam" id="PF10536">
    <property type="entry name" value="PMD"/>
    <property type="match status" value="1"/>
</dbReference>
<sequence length="683" mass="77559">MEQREELMEERQEIIMVPCVSRLSTSRKTHFLKPIVTRLESLPSNNSSHSVVQNLKRGTFKVNMKGGFPQKNWKKWVHEMSPLHQHAWKKAGIFEAILTSTYKIKKHKKLVMALAERWGVETNTFVFAWGEATITLEDLMVLGGYSVLGKPVFDPLDTDDLRTTYKNIKENCTGKIGGSYYAWLEYFMGKGGEVEHVAFLILWLSRYVLPSKLNIVAMHVFPIAVHLSKGVQIALGPAVLASIYNDLSLLKRLMVGISKKNGCEFEKENVKISVWSPLHFVQLWAWERFPKLRPNTCSIKYGEPRLARWDTLGKFEVENVSELMDRSGESFQWRPYAIPSGNWEFNKWYKANEMYVLVDFEMEMDDVEEFVRFVRVSELVGLDCIEHYAPHRVARQFGLDQDVPGCVDRHNETAQMAWSYYNRPITSAFVYIPPKIFEAGVSTRYYKWWYQEKMGAKDLPKKCRKVSEVYCMKEESNHTLDIQNLGSSIDIRTTEERLKIGLISRDEEDGVSISKVHSSGKKQKNSEHQLSAKILVQCGTRSTSVLKDLVTSMDPVKGFESELPSTGTPQRDIAFFNIIGTQGLSGNLDHEEGHNSNDSNVLKNGLICGSHKLGTSAEVNKNPIEDGNGAAKPESIEAANLDKSASNSKDAEMGIKNSGGSELTMKKLKSRLRNLELIKGMQF</sequence>